<sequence>MARILVAEDEPDILESVVYALGQEGFEVDTAATGQAALDAARATPYDVLVLDVMMPELSGLDVCRVVRSESDVPIVMLTARDAEIDRVLGLELGADDYVTKPFSLAELVSRVRALLRRRDLDRQAAAATTTIHHAGITIDLARHTVLVGGESVHVTHSEFRVLSLLASRPGQVFSRREIMEHLWQSTYVGDARACDVHIANLRRKLEPDPAHPTRIVTVREAGYRLGD</sequence>
<name>A0A7M2YX05_9ACTN</name>
<keyword evidence="11" id="KW-1185">Reference proteome</keyword>
<keyword evidence="4 7" id="KW-0238">DNA-binding</keyword>
<dbReference type="OrthoDB" id="5243815at2"/>
<dbReference type="Proteomes" id="UP000254134">
    <property type="component" value="Unassembled WGS sequence"/>
</dbReference>
<dbReference type="CDD" id="cd00383">
    <property type="entry name" value="trans_reg_C"/>
    <property type="match status" value="1"/>
</dbReference>
<dbReference type="Gene3D" id="6.10.250.690">
    <property type="match status" value="1"/>
</dbReference>
<keyword evidence="1 6" id="KW-0597">Phosphoprotein</keyword>
<dbReference type="Gene3D" id="1.10.10.10">
    <property type="entry name" value="Winged helix-like DNA-binding domain superfamily/Winged helix DNA-binding domain"/>
    <property type="match status" value="1"/>
</dbReference>
<dbReference type="Gene3D" id="3.40.50.2300">
    <property type="match status" value="1"/>
</dbReference>
<dbReference type="Pfam" id="PF00072">
    <property type="entry name" value="Response_reg"/>
    <property type="match status" value="1"/>
</dbReference>
<dbReference type="InterPro" id="IPR011006">
    <property type="entry name" value="CheY-like_superfamily"/>
</dbReference>
<evidence type="ECO:0000259" key="8">
    <source>
        <dbReference type="PROSITE" id="PS50110"/>
    </source>
</evidence>
<evidence type="ECO:0000256" key="7">
    <source>
        <dbReference type="PROSITE-ProRule" id="PRU01091"/>
    </source>
</evidence>
<dbReference type="InterPro" id="IPR001867">
    <property type="entry name" value="OmpR/PhoB-type_DNA-bd"/>
</dbReference>
<keyword evidence="5" id="KW-0804">Transcription</keyword>
<evidence type="ECO:0000259" key="9">
    <source>
        <dbReference type="PROSITE" id="PS51755"/>
    </source>
</evidence>
<evidence type="ECO:0000256" key="1">
    <source>
        <dbReference type="ARBA" id="ARBA00022553"/>
    </source>
</evidence>
<dbReference type="SUPFAM" id="SSF46894">
    <property type="entry name" value="C-terminal effector domain of the bipartite response regulators"/>
    <property type="match status" value="1"/>
</dbReference>
<dbReference type="GO" id="GO:0005829">
    <property type="term" value="C:cytosol"/>
    <property type="evidence" value="ECO:0007669"/>
    <property type="project" value="TreeGrafter"/>
</dbReference>
<evidence type="ECO:0000256" key="4">
    <source>
        <dbReference type="ARBA" id="ARBA00023125"/>
    </source>
</evidence>
<protein>
    <submittedName>
        <fullName evidence="10">CheY-like/winged-helix domain-containing response regulator</fullName>
    </submittedName>
</protein>
<evidence type="ECO:0000313" key="11">
    <source>
        <dbReference type="Proteomes" id="UP000254134"/>
    </source>
</evidence>
<dbReference type="FunFam" id="1.10.10.10:FF:000018">
    <property type="entry name" value="DNA-binding response regulator ResD"/>
    <property type="match status" value="1"/>
</dbReference>
<evidence type="ECO:0000256" key="2">
    <source>
        <dbReference type="ARBA" id="ARBA00023012"/>
    </source>
</evidence>
<dbReference type="SUPFAM" id="SSF52172">
    <property type="entry name" value="CheY-like"/>
    <property type="match status" value="1"/>
</dbReference>
<comment type="caution">
    <text evidence="10">The sequence shown here is derived from an EMBL/GenBank/DDBJ whole genome shotgun (WGS) entry which is preliminary data.</text>
</comment>
<dbReference type="PROSITE" id="PS50110">
    <property type="entry name" value="RESPONSE_REGULATORY"/>
    <property type="match status" value="1"/>
</dbReference>
<dbReference type="GO" id="GO:0032993">
    <property type="term" value="C:protein-DNA complex"/>
    <property type="evidence" value="ECO:0007669"/>
    <property type="project" value="TreeGrafter"/>
</dbReference>
<dbReference type="InterPro" id="IPR039420">
    <property type="entry name" value="WalR-like"/>
</dbReference>
<feature type="domain" description="Response regulatory" evidence="8">
    <location>
        <begin position="3"/>
        <end position="116"/>
    </location>
</feature>
<dbReference type="SMART" id="SM00862">
    <property type="entry name" value="Trans_reg_C"/>
    <property type="match status" value="1"/>
</dbReference>
<evidence type="ECO:0000313" key="10">
    <source>
        <dbReference type="EMBL" id="RDI73998.1"/>
    </source>
</evidence>
<organism evidence="10 11">
    <name type="scientific">Gaiella occulta</name>
    <dbReference type="NCBI Taxonomy" id="1002870"/>
    <lineage>
        <taxon>Bacteria</taxon>
        <taxon>Bacillati</taxon>
        <taxon>Actinomycetota</taxon>
        <taxon>Thermoleophilia</taxon>
        <taxon>Gaiellales</taxon>
        <taxon>Gaiellaceae</taxon>
        <taxon>Gaiella</taxon>
    </lineage>
</organism>
<dbReference type="Pfam" id="PF00486">
    <property type="entry name" value="Trans_reg_C"/>
    <property type="match status" value="1"/>
</dbReference>
<accession>A0A7M2YX05</accession>
<feature type="domain" description="OmpR/PhoB-type" evidence="9">
    <location>
        <begin position="129"/>
        <end position="228"/>
    </location>
</feature>
<dbReference type="RefSeq" id="WP_114796529.1">
    <property type="nucleotide sequence ID" value="NZ_QQZY01000005.1"/>
</dbReference>
<evidence type="ECO:0000256" key="5">
    <source>
        <dbReference type="ARBA" id="ARBA00023163"/>
    </source>
</evidence>
<evidence type="ECO:0000256" key="3">
    <source>
        <dbReference type="ARBA" id="ARBA00023015"/>
    </source>
</evidence>
<reference evidence="10 11" key="1">
    <citation type="submission" date="2018-07" db="EMBL/GenBank/DDBJ databases">
        <title>High-quality-draft genome sequence of Gaiella occulta.</title>
        <authorList>
            <person name="Severino R."/>
            <person name="Froufe H.J.C."/>
            <person name="Rainey F.A."/>
            <person name="Barroso C."/>
            <person name="Albuquerque L."/>
            <person name="Lobo-Da-Cunha A."/>
            <person name="Da Costa M.S."/>
            <person name="Egas C."/>
        </authorList>
    </citation>
    <scope>NUCLEOTIDE SEQUENCE [LARGE SCALE GENOMIC DNA]</scope>
    <source>
        <strain evidence="10 11">F2-233</strain>
    </source>
</reference>
<dbReference type="GO" id="GO:0000976">
    <property type="term" value="F:transcription cis-regulatory region binding"/>
    <property type="evidence" value="ECO:0007669"/>
    <property type="project" value="TreeGrafter"/>
</dbReference>
<keyword evidence="3" id="KW-0805">Transcription regulation</keyword>
<dbReference type="PANTHER" id="PTHR48111">
    <property type="entry name" value="REGULATOR OF RPOS"/>
    <property type="match status" value="1"/>
</dbReference>
<dbReference type="GO" id="GO:0006355">
    <property type="term" value="P:regulation of DNA-templated transcription"/>
    <property type="evidence" value="ECO:0007669"/>
    <property type="project" value="InterPro"/>
</dbReference>
<dbReference type="InterPro" id="IPR036388">
    <property type="entry name" value="WH-like_DNA-bd_sf"/>
</dbReference>
<reference evidence="11" key="2">
    <citation type="journal article" date="2019" name="MicrobiologyOpen">
        <title>High-quality draft genome sequence of Gaiella occulta isolated from a 150 meter deep mineral water borehole and comparison with the genome sequences of other deep-branching lineages of the phylum Actinobacteria.</title>
        <authorList>
            <person name="Severino R."/>
            <person name="Froufe H.J.C."/>
            <person name="Barroso C."/>
            <person name="Albuquerque L."/>
            <person name="Lobo-da-Cunha A."/>
            <person name="da Costa M.S."/>
            <person name="Egas C."/>
        </authorList>
    </citation>
    <scope>NUCLEOTIDE SEQUENCE [LARGE SCALE GENOMIC DNA]</scope>
    <source>
        <strain evidence="11">F2-233</strain>
    </source>
</reference>
<gene>
    <name evidence="10" type="ORF">Gocc_2095</name>
</gene>
<dbReference type="SMART" id="SM00448">
    <property type="entry name" value="REC"/>
    <property type="match status" value="1"/>
</dbReference>
<dbReference type="AlphaFoldDB" id="A0A7M2YX05"/>
<dbReference type="InterPro" id="IPR001789">
    <property type="entry name" value="Sig_transdc_resp-reg_receiver"/>
</dbReference>
<dbReference type="InterPro" id="IPR016032">
    <property type="entry name" value="Sig_transdc_resp-reg_C-effctor"/>
</dbReference>
<keyword evidence="2" id="KW-0902">Two-component regulatory system</keyword>
<dbReference type="PROSITE" id="PS51755">
    <property type="entry name" value="OMPR_PHOB"/>
    <property type="match status" value="1"/>
</dbReference>
<dbReference type="FunFam" id="3.40.50.2300:FF:000001">
    <property type="entry name" value="DNA-binding response regulator PhoB"/>
    <property type="match status" value="1"/>
</dbReference>
<feature type="modified residue" description="4-aspartylphosphate" evidence="6">
    <location>
        <position position="52"/>
    </location>
</feature>
<dbReference type="GO" id="GO:0000156">
    <property type="term" value="F:phosphorelay response regulator activity"/>
    <property type="evidence" value="ECO:0007669"/>
    <property type="project" value="TreeGrafter"/>
</dbReference>
<dbReference type="PANTHER" id="PTHR48111:SF1">
    <property type="entry name" value="TWO-COMPONENT RESPONSE REGULATOR ORR33"/>
    <property type="match status" value="1"/>
</dbReference>
<evidence type="ECO:0000256" key="6">
    <source>
        <dbReference type="PROSITE-ProRule" id="PRU00169"/>
    </source>
</evidence>
<dbReference type="EMBL" id="QQZY01000005">
    <property type="protein sequence ID" value="RDI73998.1"/>
    <property type="molecule type" value="Genomic_DNA"/>
</dbReference>
<proteinExistence type="predicted"/>
<feature type="DNA-binding region" description="OmpR/PhoB-type" evidence="7">
    <location>
        <begin position="129"/>
        <end position="228"/>
    </location>
</feature>